<evidence type="ECO:0000259" key="8">
    <source>
        <dbReference type="Pfam" id="PF01757"/>
    </source>
</evidence>
<organism evidence="9 10">
    <name type="scientific">Maribacter stanieri</name>
    <dbReference type="NCBI Taxonomy" id="440514"/>
    <lineage>
        <taxon>Bacteria</taxon>
        <taxon>Pseudomonadati</taxon>
        <taxon>Bacteroidota</taxon>
        <taxon>Flavobacteriia</taxon>
        <taxon>Flavobacteriales</taxon>
        <taxon>Flavobacteriaceae</taxon>
        <taxon>Maribacter</taxon>
    </lineage>
</organism>
<dbReference type="EMBL" id="FOYX01000001">
    <property type="protein sequence ID" value="SFR62196.1"/>
    <property type="molecule type" value="Genomic_DNA"/>
</dbReference>
<evidence type="ECO:0000256" key="5">
    <source>
        <dbReference type="ARBA" id="ARBA00022989"/>
    </source>
</evidence>
<evidence type="ECO:0000256" key="3">
    <source>
        <dbReference type="ARBA" id="ARBA00022475"/>
    </source>
</evidence>
<dbReference type="RefSeq" id="WP_091902055.1">
    <property type="nucleotide sequence ID" value="NZ_FOYX01000001.1"/>
</dbReference>
<evidence type="ECO:0000256" key="7">
    <source>
        <dbReference type="SAM" id="Phobius"/>
    </source>
</evidence>
<feature type="transmembrane region" description="Helical" evidence="7">
    <location>
        <begin position="12"/>
        <end position="30"/>
    </location>
</feature>
<dbReference type="STRING" id="440514.SAMN04488010_1179"/>
<keyword evidence="9" id="KW-0808">Transferase</keyword>
<feature type="transmembrane region" description="Helical" evidence="7">
    <location>
        <begin position="94"/>
        <end position="115"/>
    </location>
</feature>
<dbReference type="GO" id="GO:0009246">
    <property type="term" value="P:enterobacterial common antigen biosynthetic process"/>
    <property type="evidence" value="ECO:0007669"/>
    <property type="project" value="TreeGrafter"/>
</dbReference>
<accession>A0A1I6I618</accession>
<evidence type="ECO:0000313" key="9">
    <source>
        <dbReference type="EMBL" id="SFR62196.1"/>
    </source>
</evidence>
<evidence type="ECO:0000313" key="10">
    <source>
        <dbReference type="Proteomes" id="UP000199462"/>
    </source>
</evidence>
<dbReference type="PANTHER" id="PTHR40074">
    <property type="entry name" value="O-ACETYLTRANSFERASE WECH"/>
    <property type="match status" value="1"/>
</dbReference>
<protein>
    <submittedName>
        <fullName evidence="9">Acyltransferase family protein</fullName>
    </submittedName>
</protein>
<evidence type="ECO:0000256" key="1">
    <source>
        <dbReference type="ARBA" id="ARBA00004651"/>
    </source>
</evidence>
<dbReference type="Pfam" id="PF01757">
    <property type="entry name" value="Acyl_transf_3"/>
    <property type="match status" value="1"/>
</dbReference>
<comment type="similarity">
    <text evidence="2">Belongs to the acyltransferase 3 family.</text>
</comment>
<feature type="transmembrane region" description="Helical" evidence="7">
    <location>
        <begin position="135"/>
        <end position="160"/>
    </location>
</feature>
<keyword evidence="9" id="KW-0012">Acyltransferase</keyword>
<keyword evidence="10" id="KW-1185">Reference proteome</keyword>
<keyword evidence="6 7" id="KW-0472">Membrane</keyword>
<dbReference type="Proteomes" id="UP000199462">
    <property type="component" value="Unassembled WGS sequence"/>
</dbReference>
<dbReference type="GO" id="GO:0005886">
    <property type="term" value="C:plasma membrane"/>
    <property type="evidence" value="ECO:0007669"/>
    <property type="project" value="UniProtKB-SubCell"/>
</dbReference>
<proteinExistence type="inferred from homology"/>
<dbReference type="AlphaFoldDB" id="A0A1I6I618"/>
<feature type="transmembrane region" description="Helical" evidence="7">
    <location>
        <begin position="50"/>
        <end position="73"/>
    </location>
</feature>
<name>A0A1I6I618_9FLAO</name>
<dbReference type="GO" id="GO:0016413">
    <property type="term" value="F:O-acetyltransferase activity"/>
    <property type="evidence" value="ECO:0007669"/>
    <property type="project" value="TreeGrafter"/>
</dbReference>
<feature type="transmembrane region" description="Helical" evidence="7">
    <location>
        <begin position="221"/>
        <end position="242"/>
    </location>
</feature>
<dbReference type="PANTHER" id="PTHR40074:SF2">
    <property type="entry name" value="O-ACETYLTRANSFERASE WECH"/>
    <property type="match status" value="1"/>
</dbReference>
<keyword evidence="4 7" id="KW-0812">Transmembrane</keyword>
<comment type="subcellular location">
    <subcellularLocation>
        <location evidence="1">Cell membrane</location>
        <topology evidence="1">Multi-pass membrane protein</topology>
    </subcellularLocation>
</comment>
<feature type="transmembrane region" description="Helical" evidence="7">
    <location>
        <begin position="248"/>
        <end position="271"/>
    </location>
</feature>
<evidence type="ECO:0000256" key="6">
    <source>
        <dbReference type="ARBA" id="ARBA00023136"/>
    </source>
</evidence>
<feature type="transmembrane region" description="Helical" evidence="7">
    <location>
        <begin position="320"/>
        <end position="341"/>
    </location>
</feature>
<feature type="domain" description="Acyltransferase 3" evidence="8">
    <location>
        <begin position="15"/>
        <end position="338"/>
    </location>
</feature>
<keyword evidence="5 7" id="KW-1133">Transmembrane helix</keyword>
<dbReference type="InterPro" id="IPR002656">
    <property type="entry name" value="Acyl_transf_3_dom"/>
</dbReference>
<reference evidence="10" key="1">
    <citation type="submission" date="2016-10" db="EMBL/GenBank/DDBJ databases">
        <authorList>
            <person name="Varghese N."/>
            <person name="Submissions S."/>
        </authorList>
    </citation>
    <scope>NUCLEOTIDE SEQUENCE [LARGE SCALE GENOMIC DNA]</scope>
    <source>
        <strain evidence="10">DSM 19891</strain>
    </source>
</reference>
<evidence type="ECO:0000256" key="2">
    <source>
        <dbReference type="ARBA" id="ARBA00007400"/>
    </source>
</evidence>
<evidence type="ECO:0000256" key="4">
    <source>
        <dbReference type="ARBA" id="ARBA00022692"/>
    </source>
</evidence>
<gene>
    <name evidence="9" type="ORF">SAMN04488010_1179</name>
</gene>
<feature type="transmembrane region" description="Helical" evidence="7">
    <location>
        <begin position="191"/>
        <end position="209"/>
    </location>
</feature>
<keyword evidence="3" id="KW-1003">Cell membrane</keyword>
<sequence>MNKYLSDKLKSISFVLMVMVVFLHSYNVGIKYNTEIVQTDQDINWFLQNAISKGFTIIAVPLFFIISGYLLFLNLTNGKLKTFLPKFKKRLKTLVVPYLFWSLYGLAFIFILQTIPISRPYFNNELIVEYSLLKLLNAIFINPVPYQLWFVRDLIILILLSPILYRLIKVFKTISLVLFLCTWLFEFNFVIFSNEALFFFTVGLYIAINKISLYQPILKKNYALLILFWITIVLVKTTLILYKVENECIIIGLNKLSILIGVLSLWGCYDYKFENTDISRSKIFPIFQYSFFLYAFHEPLLSIFRKGFQNLLGASEISSISAYILAPIITILISITLAYFIKKNAHKLYSIITGGR</sequence>
<feature type="transmembrane region" description="Helical" evidence="7">
    <location>
        <begin position="283"/>
        <end position="300"/>
    </location>
</feature>